<evidence type="ECO:0000313" key="2">
    <source>
        <dbReference type="Proteomes" id="UP001162164"/>
    </source>
</evidence>
<comment type="caution">
    <text evidence="1">The sequence shown here is derived from an EMBL/GenBank/DDBJ whole genome shotgun (WGS) entry which is preliminary data.</text>
</comment>
<dbReference type="SUPFAM" id="SSF57756">
    <property type="entry name" value="Retrovirus zinc finger-like domains"/>
    <property type="match status" value="1"/>
</dbReference>
<evidence type="ECO:0000313" key="1">
    <source>
        <dbReference type="EMBL" id="KAJ8971551.1"/>
    </source>
</evidence>
<proteinExistence type="predicted"/>
<accession>A0ABQ9J1Y0</accession>
<sequence length="90" mass="10174">MTEAFADMDRTVDIVMFAEFELPAPPDQNLKDPKKAPVIICHFCGEHGHKAIHCNKMVDPNRSYIQTEENIKQTGNEADAQNTYLQKNVA</sequence>
<dbReference type="EMBL" id="JAPWTJ010001467">
    <property type="protein sequence ID" value="KAJ8971551.1"/>
    <property type="molecule type" value="Genomic_DNA"/>
</dbReference>
<dbReference type="InterPro" id="IPR036875">
    <property type="entry name" value="Znf_CCHC_sf"/>
</dbReference>
<keyword evidence="2" id="KW-1185">Reference proteome</keyword>
<evidence type="ECO:0008006" key="3">
    <source>
        <dbReference type="Google" id="ProtNLM"/>
    </source>
</evidence>
<protein>
    <recommendedName>
        <fullName evidence="3">CCHC-type domain-containing protein</fullName>
    </recommendedName>
</protein>
<organism evidence="1 2">
    <name type="scientific">Molorchus minor</name>
    <dbReference type="NCBI Taxonomy" id="1323400"/>
    <lineage>
        <taxon>Eukaryota</taxon>
        <taxon>Metazoa</taxon>
        <taxon>Ecdysozoa</taxon>
        <taxon>Arthropoda</taxon>
        <taxon>Hexapoda</taxon>
        <taxon>Insecta</taxon>
        <taxon>Pterygota</taxon>
        <taxon>Neoptera</taxon>
        <taxon>Endopterygota</taxon>
        <taxon>Coleoptera</taxon>
        <taxon>Polyphaga</taxon>
        <taxon>Cucujiformia</taxon>
        <taxon>Chrysomeloidea</taxon>
        <taxon>Cerambycidae</taxon>
        <taxon>Lamiinae</taxon>
        <taxon>Monochamini</taxon>
        <taxon>Molorchus</taxon>
    </lineage>
</organism>
<name>A0ABQ9J1Y0_9CUCU</name>
<reference evidence="1" key="1">
    <citation type="journal article" date="2023" name="Insect Mol. Biol.">
        <title>Genome sequencing provides insights into the evolution of gene families encoding plant cell wall-degrading enzymes in longhorned beetles.</title>
        <authorList>
            <person name="Shin N.R."/>
            <person name="Okamura Y."/>
            <person name="Kirsch R."/>
            <person name="Pauchet Y."/>
        </authorList>
    </citation>
    <scope>NUCLEOTIDE SEQUENCE</scope>
    <source>
        <strain evidence="1">MMC_N1</strain>
    </source>
</reference>
<gene>
    <name evidence="1" type="ORF">NQ317_000767</name>
</gene>
<dbReference type="Proteomes" id="UP001162164">
    <property type="component" value="Unassembled WGS sequence"/>
</dbReference>